<comment type="caution">
    <text evidence="2">The sequence shown here is derived from an EMBL/GenBank/DDBJ whole genome shotgun (WGS) entry which is preliminary data.</text>
</comment>
<feature type="region of interest" description="Disordered" evidence="1">
    <location>
        <begin position="50"/>
        <end position="86"/>
    </location>
</feature>
<accession>A0A4Z1P2N9</accession>
<feature type="region of interest" description="Disordered" evidence="1">
    <location>
        <begin position="120"/>
        <end position="150"/>
    </location>
</feature>
<feature type="region of interest" description="Disordered" evidence="1">
    <location>
        <begin position="164"/>
        <end position="331"/>
    </location>
</feature>
<reference evidence="2 3" key="1">
    <citation type="submission" date="2019-04" db="EMBL/GenBank/DDBJ databases">
        <title>High contiguity whole genome sequence and gene annotation resource for two Venturia nashicola isolates.</title>
        <authorList>
            <person name="Prokchorchik M."/>
            <person name="Won K."/>
            <person name="Lee Y."/>
            <person name="Choi E.D."/>
            <person name="Segonzac C."/>
            <person name="Sohn K.H."/>
        </authorList>
    </citation>
    <scope>NUCLEOTIDE SEQUENCE [LARGE SCALE GENOMIC DNA]</scope>
    <source>
        <strain evidence="2 3">PRI2</strain>
    </source>
</reference>
<organism evidence="2 3">
    <name type="scientific">Venturia nashicola</name>
    <dbReference type="NCBI Taxonomy" id="86259"/>
    <lineage>
        <taxon>Eukaryota</taxon>
        <taxon>Fungi</taxon>
        <taxon>Dikarya</taxon>
        <taxon>Ascomycota</taxon>
        <taxon>Pezizomycotina</taxon>
        <taxon>Dothideomycetes</taxon>
        <taxon>Pleosporomycetidae</taxon>
        <taxon>Venturiales</taxon>
        <taxon>Venturiaceae</taxon>
        <taxon>Venturia</taxon>
    </lineage>
</organism>
<sequence>MPKREPYTCSVCKKVHIGGNCWSTDSDEEIDSSLLQAMRALVPKEVPETVEVPRRELQEQSVSSMQSWERGESSSTHEERIPTPSIHCKATSSLSNQKQENKLLSINACVPDADPFRQQTLNVDNVRSHGRIDSGTQEGRLSDEYHMPSPRNYRFSQISALPQPLRVPDLQTQRQQDGQHRRSDEDEQPHRNGQRQLDIQPRRREEHERGHHERRNEGNQQRREVQYPARASAEIPRPLGKLQQAYMKAKEEEDAYKAAHRDCDNKRHHGSSRRREKDSTHRTHQHRQPEPPRHHSSTTNRQNKTIAEKATSTASTQNEHASNQRGREKGK</sequence>
<feature type="compositionally biased region" description="Basic and acidic residues" evidence="1">
    <location>
        <begin position="177"/>
        <end position="190"/>
    </location>
</feature>
<evidence type="ECO:0000313" key="3">
    <source>
        <dbReference type="Proteomes" id="UP000298493"/>
    </source>
</evidence>
<dbReference type="EMBL" id="SNSC02000019">
    <property type="protein sequence ID" value="TID15878.1"/>
    <property type="molecule type" value="Genomic_DNA"/>
</dbReference>
<feature type="compositionally biased region" description="Basic and acidic residues" evidence="1">
    <location>
        <begin position="69"/>
        <end position="81"/>
    </location>
</feature>
<protein>
    <submittedName>
        <fullName evidence="2">Uncharacterized protein</fullName>
    </submittedName>
</protein>
<evidence type="ECO:0000256" key="1">
    <source>
        <dbReference type="SAM" id="MobiDB-lite"/>
    </source>
</evidence>
<feature type="compositionally biased region" description="Basic and acidic residues" evidence="1">
    <location>
        <begin position="248"/>
        <end position="265"/>
    </location>
</feature>
<proteinExistence type="predicted"/>
<keyword evidence="3" id="KW-1185">Reference proteome</keyword>
<name>A0A4Z1P2N9_9PEZI</name>
<feature type="compositionally biased region" description="Basic and acidic residues" evidence="1">
    <location>
        <begin position="273"/>
        <end position="293"/>
    </location>
</feature>
<feature type="compositionally biased region" description="Basic and acidic residues" evidence="1">
    <location>
        <begin position="200"/>
        <end position="225"/>
    </location>
</feature>
<feature type="compositionally biased region" description="Polar residues" evidence="1">
    <location>
        <begin position="297"/>
        <end position="324"/>
    </location>
</feature>
<evidence type="ECO:0000313" key="2">
    <source>
        <dbReference type="EMBL" id="TID15878.1"/>
    </source>
</evidence>
<gene>
    <name evidence="2" type="ORF">E6O75_ATG08936</name>
</gene>
<dbReference type="AlphaFoldDB" id="A0A4Z1P2N9"/>
<dbReference type="Proteomes" id="UP000298493">
    <property type="component" value="Unassembled WGS sequence"/>
</dbReference>